<evidence type="ECO:0000313" key="2">
    <source>
        <dbReference type="EMBL" id="SDE79510.1"/>
    </source>
</evidence>
<feature type="transmembrane region" description="Helical" evidence="1">
    <location>
        <begin position="345"/>
        <end position="371"/>
    </location>
</feature>
<organism evidence="2 3">
    <name type="scientific">Terriglobus roseus</name>
    <dbReference type="NCBI Taxonomy" id="392734"/>
    <lineage>
        <taxon>Bacteria</taxon>
        <taxon>Pseudomonadati</taxon>
        <taxon>Acidobacteriota</taxon>
        <taxon>Terriglobia</taxon>
        <taxon>Terriglobales</taxon>
        <taxon>Acidobacteriaceae</taxon>
        <taxon>Terriglobus</taxon>
    </lineage>
</organism>
<feature type="transmembrane region" description="Helical" evidence="1">
    <location>
        <begin position="63"/>
        <end position="81"/>
    </location>
</feature>
<dbReference type="AlphaFoldDB" id="A0A1G7FUC5"/>
<feature type="transmembrane region" description="Helical" evidence="1">
    <location>
        <begin position="124"/>
        <end position="142"/>
    </location>
</feature>
<proteinExistence type="predicted"/>
<evidence type="ECO:0000256" key="1">
    <source>
        <dbReference type="SAM" id="Phobius"/>
    </source>
</evidence>
<protein>
    <recommendedName>
        <fullName evidence="4">O-antigen ligase like membrane protein</fullName>
    </recommendedName>
</protein>
<feature type="transmembrane region" description="Helical" evidence="1">
    <location>
        <begin position="197"/>
        <end position="216"/>
    </location>
</feature>
<feature type="transmembrane region" description="Helical" evidence="1">
    <location>
        <begin position="93"/>
        <end position="112"/>
    </location>
</feature>
<feature type="transmembrane region" description="Helical" evidence="1">
    <location>
        <begin position="222"/>
        <end position="253"/>
    </location>
</feature>
<feature type="transmembrane region" description="Helical" evidence="1">
    <location>
        <begin position="265"/>
        <end position="285"/>
    </location>
</feature>
<reference evidence="2 3" key="1">
    <citation type="submission" date="2016-10" db="EMBL/GenBank/DDBJ databases">
        <authorList>
            <person name="de Groot N.N."/>
        </authorList>
    </citation>
    <scope>NUCLEOTIDE SEQUENCE [LARGE SCALE GENOMIC DNA]</scope>
    <source>
        <strain evidence="2 3">GAS232</strain>
    </source>
</reference>
<evidence type="ECO:0000313" key="3">
    <source>
        <dbReference type="Proteomes" id="UP000182427"/>
    </source>
</evidence>
<feature type="transmembrane region" description="Helical" evidence="1">
    <location>
        <begin position="154"/>
        <end position="176"/>
    </location>
</feature>
<keyword evidence="1" id="KW-1133">Transmembrane helix</keyword>
<keyword evidence="1" id="KW-0472">Membrane</keyword>
<keyword evidence="1" id="KW-0812">Transmembrane</keyword>
<feature type="transmembrane region" description="Helical" evidence="1">
    <location>
        <begin position="36"/>
        <end position="56"/>
    </location>
</feature>
<accession>A0A1G7FUC5</accession>
<keyword evidence="3" id="KW-1185">Reference proteome</keyword>
<name>A0A1G7FUC5_9BACT</name>
<dbReference type="Proteomes" id="UP000182427">
    <property type="component" value="Chromosome I"/>
</dbReference>
<dbReference type="EMBL" id="LT629690">
    <property type="protein sequence ID" value="SDE79510.1"/>
    <property type="molecule type" value="Genomic_DNA"/>
</dbReference>
<evidence type="ECO:0008006" key="4">
    <source>
        <dbReference type="Google" id="ProtNLM"/>
    </source>
</evidence>
<sequence>MIQQQRVPAFVSQRTQKTFRASVVTIDSPDELPIRWPQFLLLFAVLPLFGEVFHYLKVLPPMWALSKAFPILTLPLCFFAMKDGPAPRGSRQILLSLLYLFLVPSFTAVFAFQQNFFLGLTAQVKLLPILYFFSVTGFLRLLKPTSSEIAKGFLYWGLVLFVVLILLWIFVPQSVYEVLHKAGDAPMFSHDSRGNRIRMPFLFGTIGIFYCFRRFFAEKKVWWLLGTIAGFAAVMGLIRMRAAVLGLSMVFAINTLRFSKPKTRILILALLPFAAAALLSVPYVASTFDTGSQAGFDIRRGTIEGAIAFLGNDPLRWLIGVGTITPLDPMGLIRYFNHSFFLADITWLGITFEFGLIGAVLLLMIPVRGLWESRYVRDSRQGAFLGSLQDYLIYSILISTGYPLTMAPGEFAMILAIMVHESARYGANDPRFRYP</sequence>
<gene>
    <name evidence="2" type="ORF">SAMN05444167_0452</name>
</gene>